<dbReference type="HOGENOM" id="CLU_1123910_0_0_0"/>
<keyword evidence="4" id="KW-1185">Reference proteome</keyword>
<organism evidence="3 4">
    <name type="scientific">Singulisphaera acidiphila (strain ATCC BAA-1392 / DSM 18658 / VKM B-2454 / MOB10)</name>
    <dbReference type="NCBI Taxonomy" id="886293"/>
    <lineage>
        <taxon>Bacteria</taxon>
        <taxon>Pseudomonadati</taxon>
        <taxon>Planctomycetota</taxon>
        <taxon>Planctomycetia</taxon>
        <taxon>Isosphaerales</taxon>
        <taxon>Isosphaeraceae</taxon>
        <taxon>Singulisphaera</taxon>
    </lineage>
</organism>
<dbReference type="KEGG" id="saci:Sinac_0240"/>
<feature type="compositionally biased region" description="Gly residues" evidence="1">
    <location>
        <begin position="33"/>
        <end position="42"/>
    </location>
</feature>
<feature type="chain" id="PRO_5003940615" evidence="2">
    <location>
        <begin position="29"/>
        <end position="247"/>
    </location>
</feature>
<dbReference type="STRING" id="886293.Sinac_0240"/>
<feature type="signal peptide" evidence="2">
    <location>
        <begin position="1"/>
        <end position="28"/>
    </location>
</feature>
<evidence type="ECO:0000256" key="2">
    <source>
        <dbReference type="SAM" id="SignalP"/>
    </source>
</evidence>
<name>L0D7Q8_SINAD</name>
<reference evidence="3 4" key="1">
    <citation type="submission" date="2012-02" db="EMBL/GenBank/DDBJ databases">
        <title>Complete sequence of chromosome of Singulisphaera acidiphila DSM 18658.</title>
        <authorList>
            <consortium name="US DOE Joint Genome Institute (JGI-PGF)"/>
            <person name="Lucas S."/>
            <person name="Copeland A."/>
            <person name="Lapidus A."/>
            <person name="Glavina del Rio T."/>
            <person name="Dalin E."/>
            <person name="Tice H."/>
            <person name="Bruce D."/>
            <person name="Goodwin L."/>
            <person name="Pitluck S."/>
            <person name="Peters L."/>
            <person name="Ovchinnikova G."/>
            <person name="Chertkov O."/>
            <person name="Kyrpides N."/>
            <person name="Mavromatis K."/>
            <person name="Ivanova N."/>
            <person name="Brettin T."/>
            <person name="Detter J.C."/>
            <person name="Han C."/>
            <person name="Larimer F."/>
            <person name="Land M."/>
            <person name="Hauser L."/>
            <person name="Markowitz V."/>
            <person name="Cheng J.-F."/>
            <person name="Hugenholtz P."/>
            <person name="Woyke T."/>
            <person name="Wu D."/>
            <person name="Tindall B."/>
            <person name="Pomrenke H."/>
            <person name="Brambilla E."/>
            <person name="Klenk H.-P."/>
            <person name="Eisen J.A."/>
        </authorList>
    </citation>
    <scope>NUCLEOTIDE SEQUENCE [LARGE SCALE GENOMIC DNA]</scope>
    <source>
        <strain evidence="4">ATCC BAA-1392 / DSM 18658 / VKM B-2454 / MOB10</strain>
    </source>
</reference>
<protein>
    <submittedName>
        <fullName evidence="3">Uncharacterized protein</fullName>
    </submittedName>
</protein>
<accession>L0D7Q8</accession>
<evidence type="ECO:0000313" key="4">
    <source>
        <dbReference type="Proteomes" id="UP000010798"/>
    </source>
</evidence>
<dbReference type="RefSeq" id="WP_015243876.1">
    <property type="nucleotide sequence ID" value="NZ_JH621482.1"/>
</dbReference>
<gene>
    <name evidence="3" type="ordered locus">Sinac_0240</name>
</gene>
<dbReference type="EMBL" id="CP003364">
    <property type="protein sequence ID" value="AGA24691.1"/>
    <property type="molecule type" value="Genomic_DNA"/>
</dbReference>
<dbReference type="AlphaFoldDB" id="L0D7Q8"/>
<dbReference type="Proteomes" id="UP000010798">
    <property type="component" value="Chromosome"/>
</dbReference>
<feature type="region of interest" description="Disordered" evidence="1">
    <location>
        <begin position="31"/>
        <end position="68"/>
    </location>
</feature>
<keyword evidence="2" id="KW-0732">Signal</keyword>
<evidence type="ECO:0000313" key="3">
    <source>
        <dbReference type="EMBL" id="AGA24691.1"/>
    </source>
</evidence>
<evidence type="ECO:0000256" key="1">
    <source>
        <dbReference type="SAM" id="MobiDB-lite"/>
    </source>
</evidence>
<proteinExistence type="predicted"/>
<sequence length="247" mass="25641">MKTSRMIRILMLLAVLSVWAFSVLPAHAQQRRGGAGASGGNGLRNTTGQPSSMAPTGPAPLGGSSMGGFQNGGLSGIGGINRLDNGGLSNAFGDPPQYQQTLGAPIPGRPYQIPSQYANNAPGTVITWGRYRYQLGSDGTMTSAGPIPGQPYQIPAEYANQAPGTVITKGRYRYLLGNDGTMTAYVGPEPRQTGAETQRPSTGPIPGERYQIPAEHANAAPGAVLTYHGNNYVANKDGTMTALASPP</sequence>
<feature type="region of interest" description="Disordered" evidence="1">
    <location>
        <begin position="88"/>
        <end position="115"/>
    </location>
</feature>